<dbReference type="KEGG" id="hazt:108664899"/>
<dbReference type="PROSITE" id="PS00893">
    <property type="entry name" value="NUDIX_BOX"/>
    <property type="match status" value="1"/>
</dbReference>
<dbReference type="Pfam" id="PF00293">
    <property type="entry name" value="NUDIX"/>
    <property type="match status" value="1"/>
</dbReference>
<dbReference type="InterPro" id="IPR000086">
    <property type="entry name" value="NUDIX_hydrolase_dom"/>
</dbReference>
<evidence type="ECO:0000313" key="7">
    <source>
        <dbReference type="EMBL" id="KAA0183657.1"/>
    </source>
</evidence>
<gene>
    <name evidence="9" type="primary">LOC108664899</name>
    <name evidence="7" type="ORF">HAZT_HAZT008980</name>
</gene>
<dbReference type="GO" id="GO:0006167">
    <property type="term" value="P:AMP biosynthetic process"/>
    <property type="evidence" value="ECO:0007669"/>
    <property type="project" value="TreeGrafter"/>
</dbReference>
<evidence type="ECO:0000259" key="6">
    <source>
        <dbReference type="PROSITE" id="PS51462"/>
    </source>
</evidence>
<dbReference type="Proteomes" id="UP000694843">
    <property type="component" value="Unplaced"/>
</dbReference>
<dbReference type="InterPro" id="IPR003565">
    <property type="entry name" value="Tetra_PHTase"/>
</dbReference>
<dbReference type="RefSeq" id="XP_018007086.1">
    <property type="nucleotide sequence ID" value="XM_018151597.2"/>
</dbReference>
<dbReference type="PANTHER" id="PTHR21340">
    <property type="entry name" value="DIADENOSINE 5,5-P1,P4-TETRAPHOSPHATE PYROPHOSPHOHYDROLASE MUTT"/>
    <property type="match status" value="1"/>
</dbReference>
<dbReference type="PANTHER" id="PTHR21340:SF0">
    <property type="entry name" value="BIS(5'-NUCLEOSYL)-TETRAPHOSPHATASE [ASYMMETRICAL]"/>
    <property type="match status" value="1"/>
</dbReference>
<dbReference type="Gene3D" id="3.90.79.10">
    <property type="entry name" value="Nucleoside Triphosphate Pyrophosphohydrolase"/>
    <property type="match status" value="1"/>
</dbReference>
<evidence type="ECO:0000313" key="9">
    <source>
        <dbReference type="RefSeq" id="XP_018007086.1"/>
    </source>
</evidence>
<evidence type="ECO:0000256" key="3">
    <source>
        <dbReference type="ARBA" id="ARBA00022741"/>
    </source>
</evidence>
<dbReference type="InterPro" id="IPR051325">
    <property type="entry name" value="Nudix_hydrolase_domain"/>
</dbReference>
<evidence type="ECO:0000313" key="8">
    <source>
        <dbReference type="Proteomes" id="UP000694843"/>
    </source>
</evidence>
<dbReference type="AlphaFoldDB" id="A0A6A0GPV4"/>
<sequence>MSVRAAGFIIYRKVFGCVEYLFMQASYAGKHWTPPKGHVDAGEDDLQTAIRETQEEAGLENETHYIIDMNFRRELQYMVKDRPKTVMYWLAELRAGLDDPVRLSEEHVAHRWLPLQEAVALQGFQEMTRLLQECERYIQDKE</sequence>
<dbReference type="PROSITE" id="PS51462">
    <property type="entry name" value="NUDIX"/>
    <property type="match status" value="1"/>
</dbReference>
<dbReference type="InterPro" id="IPR015797">
    <property type="entry name" value="NUDIX_hydrolase-like_dom_sf"/>
</dbReference>
<dbReference type="OrthoDB" id="276276at2759"/>
<comment type="similarity">
    <text evidence="1">Belongs to the Nudix hydrolase family.</text>
</comment>
<keyword evidence="4" id="KW-0378">Hydrolase</keyword>
<dbReference type="GO" id="GO:0006754">
    <property type="term" value="P:ATP biosynthetic process"/>
    <property type="evidence" value="ECO:0007669"/>
    <property type="project" value="TreeGrafter"/>
</dbReference>
<dbReference type="EMBL" id="JQDR03017509">
    <property type="protein sequence ID" value="KAA0183657.1"/>
    <property type="molecule type" value="Genomic_DNA"/>
</dbReference>
<protein>
    <recommendedName>
        <fullName evidence="2">Bis(5'-nucleosyl)-tetraphosphatase [asymmetrical]</fullName>
    </recommendedName>
    <alternativeName>
        <fullName evidence="5">Diadenosine 5',5'''-P1,P4-tetraphosphate asymmetrical hydrolase</fullName>
    </alternativeName>
</protein>
<dbReference type="CDD" id="cd03428">
    <property type="entry name" value="NUDIX_Ap4A_Nudt2"/>
    <property type="match status" value="1"/>
</dbReference>
<organism evidence="7">
    <name type="scientific">Hyalella azteca</name>
    <name type="common">Amphipod</name>
    <dbReference type="NCBI Taxonomy" id="294128"/>
    <lineage>
        <taxon>Eukaryota</taxon>
        <taxon>Metazoa</taxon>
        <taxon>Ecdysozoa</taxon>
        <taxon>Arthropoda</taxon>
        <taxon>Crustacea</taxon>
        <taxon>Multicrustacea</taxon>
        <taxon>Malacostraca</taxon>
        <taxon>Eumalacostraca</taxon>
        <taxon>Peracarida</taxon>
        <taxon>Amphipoda</taxon>
        <taxon>Senticaudata</taxon>
        <taxon>Talitrida</taxon>
        <taxon>Talitroidea</taxon>
        <taxon>Hyalellidae</taxon>
        <taxon>Hyalella</taxon>
    </lineage>
</organism>
<reference evidence="7" key="2">
    <citation type="journal article" date="2018" name="Environ. Sci. Technol.">
        <title>The Toxicogenome of Hyalella azteca: A Model for Sediment Ecotoxicology and Evolutionary Toxicology.</title>
        <authorList>
            <person name="Poynton H.C."/>
            <person name="Hasenbein S."/>
            <person name="Benoit J.B."/>
            <person name="Sepulveda M.S."/>
            <person name="Poelchau M.F."/>
            <person name="Hughes D.S.T."/>
            <person name="Murali S.C."/>
            <person name="Chen S."/>
            <person name="Glastad K.M."/>
            <person name="Goodisman M.A.D."/>
            <person name="Werren J.H."/>
            <person name="Vineis J.H."/>
            <person name="Bowen J.L."/>
            <person name="Friedrich M."/>
            <person name="Jones J."/>
            <person name="Robertson H.M."/>
            <person name="Feyereisen R."/>
            <person name="Mechler-Hickson A."/>
            <person name="Mathers N."/>
            <person name="Lee C.E."/>
            <person name="Colbourne J.K."/>
            <person name="Biales A."/>
            <person name="Johnston J.S."/>
            <person name="Wellborn G.A."/>
            <person name="Rosendale A.J."/>
            <person name="Cridge A.G."/>
            <person name="Munoz-Torres M.C."/>
            <person name="Bain P.A."/>
            <person name="Manny A.R."/>
            <person name="Major K.M."/>
            <person name="Lambert F.N."/>
            <person name="Vulpe C.D."/>
            <person name="Tuck P."/>
            <person name="Blalock B.J."/>
            <person name="Lin Y.Y."/>
            <person name="Smith M.E."/>
            <person name="Ochoa-Acuna H."/>
            <person name="Chen M.M."/>
            <person name="Childers C.P."/>
            <person name="Qu J."/>
            <person name="Dugan S."/>
            <person name="Lee S.L."/>
            <person name="Chao H."/>
            <person name="Dinh H."/>
            <person name="Han Y."/>
            <person name="Doddapaneni H."/>
            <person name="Worley K.C."/>
            <person name="Muzny D.M."/>
            <person name="Gibbs R.A."/>
            <person name="Richards S."/>
        </authorList>
    </citation>
    <scope>NUCLEOTIDE SEQUENCE</scope>
    <source>
        <strain evidence="7">HAZT.00-mixed</strain>
        <tissue evidence="7">Whole organism</tissue>
    </source>
</reference>
<name>A0A6A0GPV4_HYAAZ</name>
<dbReference type="GO" id="GO:0000166">
    <property type="term" value="F:nucleotide binding"/>
    <property type="evidence" value="ECO:0007669"/>
    <property type="project" value="UniProtKB-KW"/>
</dbReference>
<dbReference type="GeneID" id="108664899"/>
<dbReference type="GO" id="GO:0004081">
    <property type="term" value="F:bis(5'-nucleosyl)-tetraphosphatase (asymmetrical) activity"/>
    <property type="evidence" value="ECO:0007669"/>
    <property type="project" value="TreeGrafter"/>
</dbReference>
<evidence type="ECO:0000256" key="4">
    <source>
        <dbReference type="ARBA" id="ARBA00022801"/>
    </source>
</evidence>
<feature type="domain" description="Nudix hydrolase" evidence="6">
    <location>
        <begin position="1"/>
        <end position="135"/>
    </location>
</feature>
<accession>A0A6A0GPV4</accession>
<dbReference type="Proteomes" id="UP000711488">
    <property type="component" value="Unassembled WGS sequence"/>
</dbReference>
<dbReference type="PRINTS" id="PR01405">
    <property type="entry name" value="TETRPHPHTASE"/>
</dbReference>
<reference evidence="7" key="3">
    <citation type="submission" date="2019-06" db="EMBL/GenBank/DDBJ databases">
        <authorList>
            <person name="Poynton C."/>
            <person name="Hasenbein S."/>
            <person name="Benoit J.B."/>
            <person name="Sepulveda M.S."/>
            <person name="Poelchau M.F."/>
            <person name="Murali S.C."/>
            <person name="Chen S."/>
            <person name="Glastad K.M."/>
            <person name="Werren J.H."/>
            <person name="Vineis J.H."/>
            <person name="Bowen J.L."/>
            <person name="Friedrich M."/>
            <person name="Jones J."/>
            <person name="Robertson H.M."/>
            <person name="Feyereisen R."/>
            <person name="Mechler-Hickson A."/>
            <person name="Mathers N."/>
            <person name="Lee C.E."/>
            <person name="Colbourne J.K."/>
            <person name="Biales A."/>
            <person name="Johnston J.S."/>
            <person name="Wellborn G.A."/>
            <person name="Rosendale A.J."/>
            <person name="Cridge A.G."/>
            <person name="Munoz-Torres M.C."/>
            <person name="Bain P.A."/>
            <person name="Manny A.R."/>
            <person name="Major K.M."/>
            <person name="Lambert F.N."/>
            <person name="Vulpe C.D."/>
            <person name="Tuck P."/>
            <person name="Blalock B.J."/>
            <person name="Lin Y.-Y."/>
            <person name="Smith M.E."/>
            <person name="Ochoa-Acuna H."/>
            <person name="Chen M.-J.M."/>
            <person name="Childers C.P."/>
            <person name="Qu J."/>
            <person name="Dugan S."/>
            <person name="Lee S.L."/>
            <person name="Chao H."/>
            <person name="Dinh H."/>
            <person name="Han Y."/>
            <person name="Doddapaneni H."/>
            <person name="Worley K.C."/>
            <person name="Muzny D.M."/>
            <person name="Gibbs R.A."/>
            <person name="Richards S."/>
        </authorList>
    </citation>
    <scope>NUCLEOTIDE SEQUENCE</scope>
    <source>
        <strain evidence="7">HAZT.00-mixed</strain>
        <tissue evidence="7">Whole organism</tissue>
    </source>
</reference>
<reference evidence="9" key="4">
    <citation type="submission" date="2025-04" db="UniProtKB">
        <authorList>
            <consortium name="RefSeq"/>
        </authorList>
    </citation>
    <scope>IDENTIFICATION</scope>
    <source>
        <tissue evidence="9">Whole organism</tissue>
    </source>
</reference>
<evidence type="ECO:0000256" key="2">
    <source>
        <dbReference type="ARBA" id="ARBA00018911"/>
    </source>
</evidence>
<keyword evidence="3" id="KW-0547">Nucleotide-binding</keyword>
<dbReference type="SUPFAM" id="SSF55811">
    <property type="entry name" value="Nudix"/>
    <property type="match status" value="1"/>
</dbReference>
<reference evidence="7" key="1">
    <citation type="submission" date="2014-08" db="EMBL/GenBank/DDBJ databases">
        <authorList>
            <person name="Murali S."/>
            <person name="Richards S."/>
            <person name="Bandaranaike D."/>
            <person name="Bellair M."/>
            <person name="Blankenburg K."/>
            <person name="Chao H."/>
            <person name="Dinh H."/>
            <person name="Doddapaneni H."/>
            <person name="Dugan-Rocha S."/>
            <person name="Elkadiri S."/>
            <person name="Gnanaolivu R."/>
            <person name="Hughes D."/>
            <person name="Lee S."/>
            <person name="Li M."/>
            <person name="Ming W."/>
            <person name="Munidasa M."/>
            <person name="Muniz J."/>
            <person name="Nguyen L."/>
            <person name="Osuji N."/>
            <person name="Pu L.-L."/>
            <person name="Puazo M."/>
            <person name="Skinner E."/>
            <person name="Qu C."/>
            <person name="Quiroz J."/>
            <person name="Raj R."/>
            <person name="Weissenberger G."/>
            <person name="Xin Y."/>
            <person name="Zou X."/>
            <person name="Han Y."/>
            <person name="Worley K."/>
            <person name="Muzny D."/>
            <person name="Gibbs R."/>
        </authorList>
    </citation>
    <scope>NUCLEOTIDE SEQUENCE</scope>
    <source>
        <strain evidence="7">HAZT.00-mixed</strain>
        <tissue evidence="7">Whole organism</tissue>
    </source>
</reference>
<dbReference type="InterPro" id="IPR020084">
    <property type="entry name" value="NUDIX_hydrolase_CS"/>
</dbReference>
<keyword evidence="8" id="KW-1185">Reference proteome</keyword>
<evidence type="ECO:0000256" key="5">
    <source>
        <dbReference type="ARBA" id="ARBA00032644"/>
    </source>
</evidence>
<dbReference type="CTD" id="136031375"/>
<evidence type="ECO:0000256" key="1">
    <source>
        <dbReference type="ARBA" id="ARBA00005582"/>
    </source>
</evidence>
<dbReference type="OMA" id="CGQIEYL"/>
<proteinExistence type="inferred from homology"/>